<dbReference type="EMBL" id="JBBBZM010000069">
    <property type="protein sequence ID" value="KAL0635446.1"/>
    <property type="molecule type" value="Genomic_DNA"/>
</dbReference>
<organism evidence="2 3">
    <name type="scientific">Discina gigas</name>
    <dbReference type="NCBI Taxonomy" id="1032678"/>
    <lineage>
        <taxon>Eukaryota</taxon>
        <taxon>Fungi</taxon>
        <taxon>Dikarya</taxon>
        <taxon>Ascomycota</taxon>
        <taxon>Pezizomycotina</taxon>
        <taxon>Pezizomycetes</taxon>
        <taxon>Pezizales</taxon>
        <taxon>Discinaceae</taxon>
        <taxon>Discina</taxon>
    </lineage>
</organism>
<evidence type="ECO:0000313" key="3">
    <source>
        <dbReference type="Proteomes" id="UP001447188"/>
    </source>
</evidence>
<comment type="caution">
    <text evidence="2">The sequence shown here is derived from an EMBL/GenBank/DDBJ whole genome shotgun (WGS) entry which is preliminary data.</text>
</comment>
<evidence type="ECO:0000313" key="2">
    <source>
        <dbReference type="EMBL" id="KAL0635446.1"/>
    </source>
</evidence>
<gene>
    <name evidence="2" type="ORF">Q9L58_005577</name>
</gene>
<dbReference type="Proteomes" id="UP001447188">
    <property type="component" value="Unassembled WGS sequence"/>
</dbReference>
<keyword evidence="3" id="KW-1185">Reference proteome</keyword>
<protein>
    <submittedName>
        <fullName evidence="2">Uncharacterized protein</fullName>
    </submittedName>
</protein>
<sequence length="211" mass="23082">MTTVPSRFLLKGASRISLQRSFKDFPSRTLQRSFKDASKISFKDPSGISLQGRFKEFPSRTLQAFPFKDPSRISLQGFPFKDASRNSLQGSFKDFPSRIPQGFPFKAASTILQGRFNDRSKTLQGFPFKDPSKISLQGRFQDFPHQQNPGGSTSSCASRASTPPGDLLYLLEAPGATSSRPPASGVRSLDVASLEAPRALQFSGPTKISKG</sequence>
<name>A0ABR3GHV0_9PEZI</name>
<accession>A0ABR3GHV0</accession>
<evidence type="ECO:0000256" key="1">
    <source>
        <dbReference type="SAM" id="MobiDB-lite"/>
    </source>
</evidence>
<feature type="compositionally biased region" description="Polar residues" evidence="1">
    <location>
        <begin position="144"/>
        <end position="161"/>
    </location>
</feature>
<reference evidence="2 3" key="1">
    <citation type="submission" date="2024-02" db="EMBL/GenBank/DDBJ databases">
        <title>Discinaceae phylogenomics.</title>
        <authorList>
            <person name="Dirks A.C."/>
            <person name="James T.Y."/>
        </authorList>
    </citation>
    <scope>NUCLEOTIDE SEQUENCE [LARGE SCALE GENOMIC DNA]</scope>
    <source>
        <strain evidence="2 3">ACD0624</strain>
    </source>
</reference>
<feature type="region of interest" description="Disordered" evidence="1">
    <location>
        <begin position="141"/>
        <end position="161"/>
    </location>
</feature>
<proteinExistence type="predicted"/>